<dbReference type="SUPFAM" id="SSF52833">
    <property type="entry name" value="Thioredoxin-like"/>
    <property type="match status" value="1"/>
</dbReference>
<feature type="chain" id="PRO_5046221005" description="Thioredoxin domain-containing protein" evidence="1">
    <location>
        <begin position="18"/>
        <end position="187"/>
    </location>
</feature>
<keyword evidence="1" id="KW-0732">Signal</keyword>
<feature type="signal peptide" evidence="1">
    <location>
        <begin position="1"/>
        <end position="17"/>
    </location>
</feature>
<evidence type="ECO:0000313" key="3">
    <source>
        <dbReference type="Proteomes" id="UP001224392"/>
    </source>
</evidence>
<dbReference type="EMBL" id="BSYJ01000003">
    <property type="protein sequence ID" value="GMG87449.1"/>
    <property type="molecule type" value="Genomic_DNA"/>
</dbReference>
<proteinExistence type="predicted"/>
<name>A0ABQ6LZD1_9GAMM</name>
<dbReference type="RefSeq" id="WP_285764076.1">
    <property type="nucleotide sequence ID" value="NZ_BSYJ01000003.1"/>
</dbReference>
<protein>
    <recommendedName>
        <fullName evidence="4">Thioredoxin domain-containing protein</fullName>
    </recommendedName>
</protein>
<dbReference type="InterPro" id="IPR036249">
    <property type="entry name" value="Thioredoxin-like_sf"/>
</dbReference>
<accession>A0ABQ6LZD1</accession>
<dbReference type="Gene3D" id="3.40.30.10">
    <property type="entry name" value="Glutaredoxin"/>
    <property type="match status" value="1"/>
</dbReference>
<evidence type="ECO:0000256" key="1">
    <source>
        <dbReference type="SAM" id="SignalP"/>
    </source>
</evidence>
<evidence type="ECO:0008006" key="4">
    <source>
        <dbReference type="Google" id="ProtNLM"/>
    </source>
</evidence>
<gene>
    <name evidence="2" type="ORF">MNKW57_17700</name>
</gene>
<dbReference type="Proteomes" id="UP001224392">
    <property type="component" value="Unassembled WGS sequence"/>
</dbReference>
<comment type="caution">
    <text evidence="2">The sequence shown here is derived from an EMBL/GenBank/DDBJ whole genome shotgun (WGS) entry which is preliminary data.</text>
</comment>
<keyword evidence="3" id="KW-1185">Reference proteome</keyword>
<evidence type="ECO:0000313" key="2">
    <source>
        <dbReference type="EMBL" id="GMG87449.1"/>
    </source>
</evidence>
<organism evidence="2 3">
    <name type="scientific">Biformimicrobium ophioploci</name>
    <dbReference type="NCBI Taxonomy" id="3036711"/>
    <lineage>
        <taxon>Bacteria</taxon>
        <taxon>Pseudomonadati</taxon>
        <taxon>Pseudomonadota</taxon>
        <taxon>Gammaproteobacteria</taxon>
        <taxon>Cellvibrionales</taxon>
        <taxon>Microbulbiferaceae</taxon>
        <taxon>Biformimicrobium</taxon>
    </lineage>
</organism>
<sequence length="187" mass="20825">MKMLALFLLLMFSPVLGFSDDDPKENVNFIGTNLSGEKIYLSDYVNKNLIVFLWDSSDRYSNAILEMLAHIKKGKYGSSIEVVAVHESVGLCVGSRIDCGNKVQRGVDDFLSKNDIGNIFDKRSIVFNKFRVRVTPTLVFINESGQTVKKLSGEAIYRSVRAGKPLEFLKRVIAEVEGMVAKKHAGS</sequence>
<reference evidence="2 3" key="1">
    <citation type="submission" date="2023-04" db="EMBL/GenBank/DDBJ databases">
        <title>Marinobulbifer ophiurae gen. nov., sp. Nov., isolate from tissue of brittle star Ophioplocus japonicus.</title>
        <authorList>
            <person name="Kawano K."/>
            <person name="Sawayama S."/>
            <person name="Nakagawa S."/>
        </authorList>
    </citation>
    <scope>NUCLEOTIDE SEQUENCE [LARGE SCALE GENOMIC DNA]</scope>
    <source>
        <strain evidence="2 3">NKW57</strain>
    </source>
</reference>